<dbReference type="SUPFAM" id="SSF51445">
    <property type="entry name" value="(Trans)glycosidases"/>
    <property type="match status" value="1"/>
</dbReference>
<keyword evidence="1" id="KW-0732">Signal</keyword>
<evidence type="ECO:0008006" key="4">
    <source>
        <dbReference type="Google" id="ProtNLM"/>
    </source>
</evidence>
<feature type="signal peptide" evidence="1">
    <location>
        <begin position="1"/>
        <end position="20"/>
    </location>
</feature>
<organism evidence="2 3">
    <name type="scientific">Candidatus Gottesmanbacteria bacterium GW2011_GWB1_44_11c</name>
    <dbReference type="NCBI Taxonomy" id="1618447"/>
    <lineage>
        <taxon>Bacteria</taxon>
        <taxon>Candidatus Gottesmaniibacteriota</taxon>
    </lineage>
</organism>
<evidence type="ECO:0000256" key="1">
    <source>
        <dbReference type="SAM" id="SignalP"/>
    </source>
</evidence>
<feature type="chain" id="PRO_5002537462" description="Asl1-like glycosyl hydrolase catalytic domain-containing protein" evidence="1">
    <location>
        <begin position="21"/>
        <end position="567"/>
    </location>
</feature>
<dbReference type="EMBL" id="LCHM01000002">
    <property type="protein sequence ID" value="KKT39043.1"/>
    <property type="molecule type" value="Genomic_DNA"/>
</dbReference>
<dbReference type="InterPro" id="IPR051923">
    <property type="entry name" value="Glycosyl_Hydrolase_39"/>
</dbReference>
<dbReference type="PANTHER" id="PTHR12631:SF10">
    <property type="entry name" value="BETA-XYLOSIDASE-LIKE PROTEIN-RELATED"/>
    <property type="match status" value="1"/>
</dbReference>
<evidence type="ECO:0000313" key="3">
    <source>
        <dbReference type="Proteomes" id="UP000034617"/>
    </source>
</evidence>
<comment type="caution">
    <text evidence="2">The sequence shown here is derived from an EMBL/GenBank/DDBJ whole genome shotgun (WGS) entry which is preliminary data.</text>
</comment>
<dbReference type="Gene3D" id="3.20.20.80">
    <property type="entry name" value="Glycosidases"/>
    <property type="match status" value="1"/>
</dbReference>
<proteinExistence type="predicted"/>
<accession>A0A0G1GXY0</accession>
<dbReference type="PANTHER" id="PTHR12631">
    <property type="entry name" value="ALPHA-L-IDURONIDASE"/>
    <property type="match status" value="1"/>
</dbReference>
<dbReference type="GO" id="GO:0004553">
    <property type="term" value="F:hydrolase activity, hydrolyzing O-glycosyl compounds"/>
    <property type="evidence" value="ECO:0007669"/>
    <property type="project" value="TreeGrafter"/>
</dbReference>
<evidence type="ECO:0000313" key="2">
    <source>
        <dbReference type="EMBL" id="KKT39043.1"/>
    </source>
</evidence>
<protein>
    <recommendedName>
        <fullName evidence="4">Asl1-like glycosyl hydrolase catalytic domain-containing protein</fullName>
    </recommendedName>
</protein>
<name>A0A0G1GXY0_9BACT</name>
<gene>
    <name evidence="2" type="ORF">UW22_C0002G0019</name>
</gene>
<dbReference type="AlphaFoldDB" id="A0A0G1GXY0"/>
<dbReference type="InterPro" id="IPR017853">
    <property type="entry name" value="GH"/>
</dbReference>
<sequence>MIISILLLLFLSFFPQSVHAIYDPLSVSNNKYGIHIAELTDLTDAANLVNSSGGDWGYVTLVIQDGDRNQSKWQELFNEMRRLHLIPILRLATHPEGDSWKIPQKEDAKRWASFLNSLIWPVENRYIVLFNEPNHSKEWGNTINPEEYADVGLFYASALKEQSPDFFILPAGCDMSASSDREALDASEYIRRMYVSKPEFFSQIDGWTSHSYPNPGFSGSPYASGKGTIASFIWELQFLNSLGISKPYPLFITETGWTHNEGKYKRTGLTPGTVAGNLALSASGVWNNPKIVAITPFLLNYQGSPFDAFSWKKLNSSEFHPQYAVYQKLSKIKGTPNQRESYRLKESLFPDRLVTNSTYTLEGELSNTGQGILDSNNGYAMTVNGPQKGFTYVSDPLPKLEPSEKGIVRIHIKTPLEEGVYHMVFFITRGQKQVIVEEKDITLIPPPTMTLNVQIGWKKESSADHVRVLVYDPNDTLLHKFQDLSIENGSLSITGLYNMIPGKNYRVVVIAPYYLPRQHIVMLKEGRTTLTLRRLLPLDFNNDGALNVLDIPALLFTRPNEVVSRFF</sequence>
<reference evidence="2 3" key="1">
    <citation type="journal article" date="2015" name="Nature">
        <title>rRNA introns, odd ribosomes, and small enigmatic genomes across a large radiation of phyla.</title>
        <authorList>
            <person name="Brown C.T."/>
            <person name="Hug L.A."/>
            <person name="Thomas B.C."/>
            <person name="Sharon I."/>
            <person name="Castelle C.J."/>
            <person name="Singh A."/>
            <person name="Wilkins M.J."/>
            <person name="Williams K.H."/>
            <person name="Banfield J.F."/>
        </authorList>
    </citation>
    <scope>NUCLEOTIDE SEQUENCE [LARGE SCALE GENOMIC DNA]</scope>
</reference>
<dbReference type="Proteomes" id="UP000034617">
    <property type="component" value="Unassembled WGS sequence"/>
</dbReference>